<sequence>MATDRPPLYSVWENRAGEKIFIEEVTEPLTEEAIANDLDADGLTGEDFEREAAVMRAMFVVTYVAYERRGNLEAVRFETDEGHWAQLTGSDGFRMKGIEPGPSITRRTPGRG</sequence>
<organism evidence="2 3">
    <name type="scientific">Paraburkholderia edwinii</name>
    <dbReference type="NCBI Taxonomy" id="2861782"/>
    <lineage>
        <taxon>Bacteria</taxon>
        <taxon>Pseudomonadati</taxon>
        <taxon>Pseudomonadota</taxon>
        <taxon>Betaproteobacteria</taxon>
        <taxon>Burkholderiales</taxon>
        <taxon>Burkholderiaceae</taxon>
        <taxon>Paraburkholderia</taxon>
    </lineage>
</organism>
<evidence type="ECO:0000313" key="3">
    <source>
        <dbReference type="Proteomes" id="UP000826462"/>
    </source>
</evidence>
<name>A0ABX8UN14_9BURK</name>
<evidence type="ECO:0000313" key="2">
    <source>
        <dbReference type="EMBL" id="QYD70091.1"/>
    </source>
</evidence>
<gene>
    <name evidence="2" type="ORF">KZJ38_07200</name>
</gene>
<proteinExistence type="predicted"/>
<protein>
    <recommendedName>
        <fullName evidence="4">Halobacterial output domain-containing protein</fullName>
    </recommendedName>
</protein>
<evidence type="ECO:0000256" key="1">
    <source>
        <dbReference type="SAM" id="MobiDB-lite"/>
    </source>
</evidence>
<reference evidence="2 3" key="1">
    <citation type="submission" date="2021-07" db="EMBL/GenBank/DDBJ databases">
        <title>Paraburkholderia edwinii protects Aspergillus sp. from phenazines by acting as a toxin sponge.</title>
        <authorList>
            <person name="Dahlstrom K.M."/>
            <person name="Newman D.K."/>
        </authorList>
    </citation>
    <scope>NUCLEOTIDE SEQUENCE [LARGE SCALE GENOMIC DNA]</scope>
    <source>
        <strain evidence="2 3">Pe01</strain>
    </source>
</reference>
<dbReference type="RefSeq" id="WP_219799418.1">
    <property type="nucleotide sequence ID" value="NZ_CP080095.1"/>
</dbReference>
<keyword evidence="3" id="KW-1185">Reference proteome</keyword>
<accession>A0ABX8UN14</accession>
<dbReference type="EMBL" id="CP080095">
    <property type="protein sequence ID" value="QYD70091.1"/>
    <property type="molecule type" value="Genomic_DNA"/>
</dbReference>
<dbReference type="Proteomes" id="UP000826462">
    <property type="component" value="Chromosome 1"/>
</dbReference>
<evidence type="ECO:0008006" key="4">
    <source>
        <dbReference type="Google" id="ProtNLM"/>
    </source>
</evidence>
<feature type="region of interest" description="Disordered" evidence="1">
    <location>
        <begin position="88"/>
        <end position="112"/>
    </location>
</feature>